<dbReference type="Gene3D" id="1.20.120.450">
    <property type="entry name" value="dinb family like domain"/>
    <property type="match status" value="1"/>
</dbReference>
<reference evidence="1" key="1">
    <citation type="submission" date="2020-07" db="EMBL/GenBank/DDBJ databases">
        <authorList>
            <person name="Pettersson B.M.F."/>
            <person name="Behra P.R.K."/>
            <person name="Ramesh M."/>
            <person name="Das S."/>
            <person name="Dasgupta S."/>
            <person name="Kirsebom L.A."/>
        </authorList>
    </citation>
    <scope>NUCLEOTIDE SEQUENCE</scope>
    <source>
        <strain evidence="1">DSM 44838</strain>
    </source>
</reference>
<dbReference type="RefSeq" id="WP_263999511.1">
    <property type="nucleotide sequence ID" value="NZ_JACKVK010000015.1"/>
</dbReference>
<accession>A0A9X2Z942</accession>
<keyword evidence="2" id="KW-1185">Reference proteome</keyword>
<evidence type="ECO:0000313" key="2">
    <source>
        <dbReference type="Proteomes" id="UP001141629"/>
    </source>
</evidence>
<protein>
    <submittedName>
        <fullName evidence="1">DinB family protein</fullName>
    </submittedName>
</protein>
<comment type="caution">
    <text evidence="1">The sequence shown here is derived from an EMBL/GenBank/DDBJ whole genome shotgun (WGS) entry which is preliminary data.</text>
</comment>
<sequence length="153" mass="16811">MTDNGPPRTGNTEVQTLRGFLDYLRTSIIGKVEGAPEPDVRTAQVPSGTNLLGLLNHVTTVERWIFLGDHVSDWPGTFQAASEDGVDDVVERYRSVIHKVNDMLDGFTDLDAPVPGRDSPSLRWALTHMIEEIGRHAGHADILRELIDGATGR</sequence>
<dbReference type="AlphaFoldDB" id="A0A9X2Z942"/>
<organism evidence="1 2">
    <name type="scientific">Mycobacterium yunnanensis</name>
    <dbReference type="NCBI Taxonomy" id="368477"/>
    <lineage>
        <taxon>Bacteria</taxon>
        <taxon>Bacillati</taxon>
        <taxon>Actinomycetota</taxon>
        <taxon>Actinomycetes</taxon>
        <taxon>Mycobacteriales</taxon>
        <taxon>Mycobacteriaceae</taxon>
        <taxon>Mycobacterium</taxon>
    </lineage>
</organism>
<name>A0A9X2Z942_9MYCO</name>
<dbReference type="InterPro" id="IPR007061">
    <property type="entry name" value="MST-like"/>
</dbReference>
<evidence type="ECO:0000313" key="1">
    <source>
        <dbReference type="EMBL" id="MCV7424441.1"/>
    </source>
</evidence>
<gene>
    <name evidence="1" type="ORF">H7K45_28240</name>
</gene>
<dbReference type="Proteomes" id="UP001141629">
    <property type="component" value="Unassembled WGS sequence"/>
</dbReference>
<proteinExistence type="predicted"/>
<dbReference type="InterPro" id="IPR034660">
    <property type="entry name" value="DinB/YfiT-like"/>
</dbReference>
<dbReference type="SUPFAM" id="SSF109854">
    <property type="entry name" value="DinB/YfiT-like putative metalloenzymes"/>
    <property type="match status" value="1"/>
</dbReference>
<reference evidence="1" key="2">
    <citation type="journal article" date="2022" name="BMC Genomics">
        <title>Comparative genome analysis of mycobacteria focusing on tRNA and non-coding RNA.</title>
        <authorList>
            <person name="Behra P.R.K."/>
            <person name="Pettersson B.M.F."/>
            <person name="Ramesh M."/>
            <person name="Das S."/>
            <person name="Dasgupta S."/>
            <person name="Kirsebom L.A."/>
        </authorList>
    </citation>
    <scope>NUCLEOTIDE SEQUENCE</scope>
    <source>
        <strain evidence="1">DSM 44838</strain>
    </source>
</reference>
<dbReference type="EMBL" id="JACKVK010000015">
    <property type="protein sequence ID" value="MCV7424441.1"/>
    <property type="molecule type" value="Genomic_DNA"/>
</dbReference>
<dbReference type="Pfam" id="PF04978">
    <property type="entry name" value="MST"/>
    <property type="match status" value="1"/>
</dbReference>